<dbReference type="EMBL" id="JFBM01000024">
    <property type="protein sequence ID" value="KFU78461.1"/>
    <property type="molecule type" value="Genomic_DNA"/>
</dbReference>
<dbReference type="Pfam" id="PF01478">
    <property type="entry name" value="Peptidase_A24"/>
    <property type="match status" value="1"/>
</dbReference>
<evidence type="ECO:0000256" key="1">
    <source>
        <dbReference type="SAM" id="Phobius"/>
    </source>
</evidence>
<dbReference type="Gene3D" id="1.20.120.1220">
    <property type="match status" value="1"/>
</dbReference>
<dbReference type="InterPro" id="IPR000045">
    <property type="entry name" value="Prepilin_IV_endopep_pep"/>
</dbReference>
<dbReference type="Proteomes" id="UP000256220">
    <property type="component" value="Unassembled WGS sequence"/>
</dbReference>
<sequence>MDHLRAPASMSIDLHIVVGFVLGGGLAAVSALLFRATLKAAPKRPHYIAIVVAAALVGAAAAVWPPSLIAAGALLAMLGVPAAAVDVVEHRVPDRLTAPLALGMAITLATTALITDSAPSLTMAVVGAVVWGGVLLVSFLLTGDPGPGDVKLAPSLGMLLGWLGWKWLLTGIVGSYLLAALVAGLGLLVKRWSLRDGRVPLASPMLAATMLSVTVAALSG</sequence>
<protein>
    <recommendedName>
        <fullName evidence="2">Prepilin type IV endopeptidase peptidase domain-containing protein</fullName>
    </recommendedName>
</protein>
<reference evidence="3 4" key="1">
    <citation type="journal article" date="2014" name="Genome Announc.">
        <title>Draft Genome Sequence of Amycolatopsis lurida NRRL 2430, Producer of the Glycopeptide Family Antibiotic Ristocetin.</title>
        <authorList>
            <person name="Kwun M.J."/>
            <person name="Hong H.J."/>
        </authorList>
    </citation>
    <scope>NUCLEOTIDE SEQUENCE [LARGE SCALE GENOMIC DNA]</scope>
    <source>
        <strain evidence="3 4">NRRL 2430</strain>
    </source>
</reference>
<feature type="transmembrane region" description="Helical" evidence="1">
    <location>
        <begin position="121"/>
        <end position="142"/>
    </location>
</feature>
<evidence type="ECO:0000259" key="2">
    <source>
        <dbReference type="Pfam" id="PF01478"/>
    </source>
</evidence>
<keyword evidence="4" id="KW-1185">Reference proteome</keyword>
<keyword evidence="1" id="KW-0472">Membrane</keyword>
<comment type="caution">
    <text evidence="3">The sequence shown here is derived from an EMBL/GenBank/DDBJ whole genome shotgun (WGS) entry which is preliminary data.</text>
</comment>
<keyword evidence="1" id="KW-1133">Transmembrane helix</keyword>
<organism evidence="3 4">
    <name type="scientific">Amycolatopsis lurida NRRL 2430</name>
    <dbReference type="NCBI Taxonomy" id="1460371"/>
    <lineage>
        <taxon>Bacteria</taxon>
        <taxon>Bacillati</taxon>
        <taxon>Actinomycetota</taxon>
        <taxon>Actinomycetes</taxon>
        <taxon>Pseudonocardiales</taxon>
        <taxon>Pseudonocardiaceae</taxon>
        <taxon>Amycolatopsis</taxon>
    </lineage>
</organism>
<keyword evidence="1" id="KW-0812">Transmembrane</keyword>
<dbReference type="AlphaFoldDB" id="A0A2P2FP13"/>
<proteinExistence type="predicted"/>
<feature type="transmembrane region" description="Helical" evidence="1">
    <location>
        <begin position="162"/>
        <end position="189"/>
    </location>
</feature>
<accession>A0A2P2FP13</accession>
<evidence type="ECO:0000313" key="4">
    <source>
        <dbReference type="Proteomes" id="UP000256220"/>
    </source>
</evidence>
<feature type="transmembrane region" description="Helical" evidence="1">
    <location>
        <begin position="12"/>
        <end position="34"/>
    </location>
</feature>
<gene>
    <name evidence="3" type="ORF">BB31_25140</name>
</gene>
<dbReference type="GO" id="GO:0004190">
    <property type="term" value="F:aspartic-type endopeptidase activity"/>
    <property type="evidence" value="ECO:0007669"/>
    <property type="project" value="InterPro"/>
</dbReference>
<feature type="transmembrane region" description="Helical" evidence="1">
    <location>
        <begin position="96"/>
        <end position="114"/>
    </location>
</feature>
<dbReference type="GO" id="GO:0016020">
    <property type="term" value="C:membrane"/>
    <property type="evidence" value="ECO:0007669"/>
    <property type="project" value="InterPro"/>
</dbReference>
<feature type="transmembrane region" description="Helical" evidence="1">
    <location>
        <begin position="46"/>
        <end position="76"/>
    </location>
</feature>
<name>A0A2P2FP13_AMYLU</name>
<evidence type="ECO:0000313" key="3">
    <source>
        <dbReference type="EMBL" id="KFU78461.1"/>
    </source>
</evidence>
<feature type="domain" description="Prepilin type IV endopeptidase peptidase" evidence="2">
    <location>
        <begin position="75"/>
        <end position="183"/>
    </location>
</feature>